<sequence>MLSVLTPIGLAFALLSSFADAQLYGKTIQTSLGPVQGYKYFTNQTELQTFFGVNDSDVTAFLGIPYAADTGYHNRWKPPQPRTPWNETLNATKFGPACPGASTDYSEDCLSLNIWTNAQSPSDKLPVIVYSYGSDQTSDYSWYYGGGIAQKDVIFVTFNRRDDAFGFLAHPELNAESLAQNGHSSSGNYGILDHLEVLKWVNKNIAGFGGDPDRVTITGSSFGSSQVYHAINSELFKGLFSGGIAVSGLRYPKDTMLAGLATSYVNMSRALEFGQNYTTTHNASSIAELRTLPVESLLQGSQDRITDEDIWWVTALSAMYPLKFKPVLDNYILPEKYMEQLLTGPANDVPLITGNTRDESGAEITTSYTADEYREYNTLKYGSLADWYFALYPGGNSTNSASNAWRLAAQDLSKVSTWAFARDWVNSTAQSPIYTYFWDHVVPGSEAGAFHQGDVMYHYNSLYANSEYSFTEADYKIADIVSSCNAPF</sequence>
<reference evidence="3 4" key="1">
    <citation type="submission" date="2024-07" db="EMBL/GenBank/DDBJ databases">
        <title>Section-level genome sequencing and comparative genomics of Aspergillus sections Usti and Cavernicolus.</title>
        <authorList>
            <consortium name="Lawrence Berkeley National Laboratory"/>
            <person name="Nybo J.L."/>
            <person name="Vesth T.C."/>
            <person name="Theobald S."/>
            <person name="Frisvad J.C."/>
            <person name="Larsen T.O."/>
            <person name="Kjaerboelling I."/>
            <person name="Rothschild-Mancinelli K."/>
            <person name="Lyhne E.K."/>
            <person name="Kogle M.E."/>
            <person name="Barry K."/>
            <person name="Clum A."/>
            <person name="Na H."/>
            <person name="Ledsgaard L."/>
            <person name="Lin J."/>
            <person name="Lipzen A."/>
            <person name="Kuo A."/>
            <person name="Riley R."/>
            <person name="Mondo S."/>
            <person name="LaButti K."/>
            <person name="Haridas S."/>
            <person name="Pangalinan J."/>
            <person name="Salamov A.A."/>
            <person name="Simmons B.A."/>
            <person name="Magnuson J.K."/>
            <person name="Chen J."/>
            <person name="Drula E."/>
            <person name="Henrissat B."/>
            <person name="Wiebenga A."/>
            <person name="Lubbers R.J."/>
            <person name="Gomes A.C."/>
            <person name="Makela M.R."/>
            <person name="Stajich J."/>
            <person name="Grigoriev I.V."/>
            <person name="Mortensen U.H."/>
            <person name="De vries R.P."/>
            <person name="Baker S.E."/>
            <person name="Andersen M.R."/>
        </authorList>
    </citation>
    <scope>NUCLEOTIDE SEQUENCE [LARGE SCALE GENOMIC DNA]</scope>
    <source>
        <strain evidence="3 4">CBS 600.67</strain>
    </source>
</reference>
<dbReference type="Proteomes" id="UP001610335">
    <property type="component" value="Unassembled WGS sequence"/>
</dbReference>
<feature type="signal peptide" evidence="1">
    <location>
        <begin position="1"/>
        <end position="21"/>
    </location>
</feature>
<dbReference type="SUPFAM" id="SSF53474">
    <property type="entry name" value="alpha/beta-Hydrolases"/>
    <property type="match status" value="1"/>
</dbReference>
<name>A0ABR4IPU2_9EURO</name>
<accession>A0ABR4IPU2</accession>
<comment type="caution">
    <text evidence="3">The sequence shown here is derived from an EMBL/GenBank/DDBJ whole genome shotgun (WGS) entry which is preliminary data.</text>
</comment>
<evidence type="ECO:0000313" key="3">
    <source>
        <dbReference type="EMBL" id="KAL2829760.1"/>
    </source>
</evidence>
<dbReference type="Pfam" id="PF00135">
    <property type="entry name" value="COesterase"/>
    <property type="match status" value="1"/>
</dbReference>
<feature type="chain" id="PRO_5046540290" evidence="1">
    <location>
        <begin position="22"/>
        <end position="488"/>
    </location>
</feature>
<dbReference type="InterPro" id="IPR029058">
    <property type="entry name" value="AB_hydrolase_fold"/>
</dbReference>
<dbReference type="InterPro" id="IPR050309">
    <property type="entry name" value="Type-B_Carboxylest/Lipase"/>
</dbReference>
<evidence type="ECO:0000313" key="4">
    <source>
        <dbReference type="Proteomes" id="UP001610335"/>
    </source>
</evidence>
<keyword evidence="1" id="KW-0732">Signal</keyword>
<dbReference type="EMBL" id="JBFXLS010000015">
    <property type="protein sequence ID" value="KAL2829760.1"/>
    <property type="molecule type" value="Genomic_DNA"/>
</dbReference>
<organism evidence="3 4">
    <name type="scientific">Aspergillus cavernicola</name>
    <dbReference type="NCBI Taxonomy" id="176166"/>
    <lineage>
        <taxon>Eukaryota</taxon>
        <taxon>Fungi</taxon>
        <taxon>Dikarya</taxon>
        <taxon>Ascomycota</taxon>
        <taxon>Pezizomycotina</taxon>
        <taxon>Eurotiomycetes</taxon>
        <taxon>Eurotiomycetidae</taxon>
        <taxon>Eurotiales</taxon>
        <taxon>Aspergillaceae</taxon>
        <taxon>Aspergillus</taxon>
        <taxon>Aspergillus subgen. Nidulantes</taxon>
    </lineage>
</organism>
<dbReference type="PANTHER" id="PTHR11559">
    <property type="entry name" value="CARBOXYLESTERASE"/>
    <property type="match status" value="1"/>
</dbReference>
<dbReference type="InterPro" id="IPR002018">
    <property type="entry name" value="CarbesteraseB"/>
</dbReference>
<protein>
    <submittedName>
        <fullName evidence="3">Carboxylesterase</fullName>
    </submittedName>
</protein>
<evidence type="ECO:0000259" key="2">
    <source>
        <dbReference type="Pfam" id="PF00135"/>
    </source>
</evidence>
<dbReference type="Gene3D" id="3.40.50.1820">
    <property type="entry name" value="alpha/beta hydrolase"/>
    <property type="match status" value="1"/>
</dbReference>
<keyword evidence="4" id="KW-1185">Reference proteome</keyword>
<proteinExistence type="predicted"/>
<feature type="domain" description="Carboxylesterase type B" evidence="2">
    <location>
        <begin position="27"/>
        <end position="483"/>
    </location>
</feature>
<evidence type="ECO:0000256" key="1">
    <source>
        <dbReference type="SAM" id="SignalP"/>
    </source>
</evidence>
<gene>
    <name evidence="3" type="ORF">BDW59DRAFT_141984</name>
</gene>